<dbReference type="GO" id="GO:0015658">
    <property type="term" value="F:branched-chain amino acid transmembrane transporter activity"/>
    <property type="evidence" value="ECO:0007669"/>
    <property type="project" value="InterPro"/>
</dbReference>
<evidence type="ECO:0000256" key="1">
    <source>
        <dbReference type="ARBA" id="ARBA00004651"/>
    </source>
</evidence>
<keyword evidence="3 6" id="KW-0812">Transmembrane</keyword>
<reference evidence="8" key="1">
    <citation type="submission" date="2010-02" db="EMBL/GenBank/DDBJ databases">
        <title>Complete sequence of Ferroglobus placidus DSM 10642.</title>
        <authorList>
            <consortium name="US DOE Joint Genome Institute"/>
            <person name="Lucas S."/>
            <person name="Copeland A."/>
            <person name="Lapidus A."/>
            <person name="Cheng J.-F."/>
            <person name="Bruce D."/>
            <person name="Goodwin L."/>
            <person name="Pitluck S."/>
            <person name="Saunders E."/>
            <person name="Brettin T."/>
            <person name="Detter J.C."/>
            <person name="Han C."/>
            <person name="Tapia R."/>
            <person name="Larimer F."/>
            <person name="Land M."/>
            <person name="Hauser L."/>
            <person name="Kyrpides N."/>
            <person name="Ivanova N."/>
            <person name="Holmes D."/>
            <person name="Lovley D."/>
            <person name="Kyrpides N."/>
            <person name="Anderson I.J."/>
            <person name="Woyke T."/>
        </authorList>
    </citation>
    <scope>NUCLEOTIDE SEQUENCE [LARGE SCALE GENOMIC DNA]</scope>
    <source>
        <strain evidence="8">DSM 10642 / AEDII12DO</strain>
    </source>
</reference>
<feature type="transmembrane region" description="Helical" evidence="6">
    <location>
        <begin position="26"/>
        <end position="48"/>
    </location>
</feature>
<evidence type="ECO:0000256" key="4">
    <source>
        <dbReference type="ARBA" id="ARBA00022989"/>
    </source>
</evidence>
<dbReference type="PaxDb" id="589924-Ferp_1171"/>
<keyword evidence="4 6" id="KW-1133">Transmembrane helix</keyword>
<dbReference type="Pfam" id="PF02653">
    <property type="entry name" value="BPD_transp_2"/>
    <property type="match status" value="1"/>
</dbReference>
<dbReference type="InterPro" id="IPR001851">
    <property type="entry name" value="ABC_transp_permease"/>
</dbReference>
<feature type="transmembrane region" description="Helical" evidence="6">
    <location>
        <begin position="60"/>
        <end position="78"/>
    </location>
</feature>
<feature type="transmembrane region" description="Helical" evidence="6">
    <location>
        <begin position="108"/>
        <end position="129"/>
    </location>
</feature>
<organism evidence="7 8">
    <name type="scientific">Ferroglobus placidus (strain DSM 10642 / AEDII12DO)</name>
    <dbReference type="NCBI Taxonomy" id="589924"/>
    <lineage>
        <taxon>Archaea</taxon>
        <taxon>Methanobacteriati</taxon>
        <taxon>Methanobacteriota</taxon>
        <taxon>Archaeoglobi</taxon>
        <taxon>Archaeoglobales</taxon>
        <taxon>Archaeoglobaceae</taxon>
        <taxon>Ferroglobus</taxon>
    </lineage>
</organism>
<evidence type="ECO:0000256" key="2">
    <source>
        <dbReference type="ARBA" id="ARBA00022475"/>
    </source>
</evidence>
<dbReference type="PANTHER" id="PTHR30482">
    <property type="entry name" value="HIGH-AFFINITY BRANCHED-CHAIN AMINO ACID TRANSPORT SYSTEM PERMEASE"/>
    <property type="match status" value="1"/>
</dbReference>
<dbReference type="HOGENOM" id="CLU_031365_1_1_2"/>
<dbReference type="OrthoDB" id="30958at2157"/>
<accession>D3RXW6</accession>
<evidence type="ECO:0000256" key="6">
    <source>
        <dbReference type="SAM" id="Phobius"/>
    </source>
</evidence>
<sequence length="300" mass="32131">MKARFALIALLLAAYAAYPLVSGDGYIMRVLILVHIFAILAASLDLIVGYTGQLTAGHTAIWGWGAYFAAWSILYFNAPPAASLFVSAVVGALLGFGIGVLCLRFKYLLLTLVTFAILILSYAIARQFTSITGGELGIHGIPKLSDNTLVIFYVSFAALIATILILLAITKSEIGLRMRAIKDSEEGAKVLGVDVVKYKVLANVIGSTFAGFAGGLYTTYMGSVGSTNFYVDHLLRLILMWGIGGGGSIIGPAIGAYIVMLLSEYLRVIEEYRLILFGAALIVILRVFPSGVYGIIRKVL</sequence>
<keyword evidence="2" id="KW-1003">Cell membrane</keyword>
<keyword evidence="5 6" id="KW-0472">Membrane</keyword>
<evidence type="ECO:0000256" key="5">
    <source>
        <dbReference type="ARBA" id="ARBA00023136"/>
    </source>
</evidence>
<evidence type="ECO:0000313" key="7">
    <source>
        <dbReference type="EMBL" id="ADC65329.1"/>
    </source>
</evidence>
<feature type="transmembrane region" description="Helical" evidence="6">
    <location>
        <begin position="149"/>
        <end position="169"/>
    </location>
</feature>
<dbReference type="PANTHER" id="PTHR30482:SF10">
    <property type="entry name" value="HIGH-AFFINITY BRANCHED-CHAIN AMINO ACID TRANSPORT PROTEIN BRAE"/>
    <property type="match status" value="1"/>
</dbReference>
<dbReference type="EMBL" id="CP001899">
    <property type="protein sequence ID" value="ADC65329.1"/>
    <property type="molecule type" value="Genomic_DNA"/>
</dbReference>
<feature type="transmembrane region" description="Helical" evidence="6">
    <location>
        <begin position="274"/>
        <end position="296"/>
    </location>
</feature>
<comment type="subcellular location">
    <subcellularLocation>
        <location evidence="1">Cell membrane</location>
        <topology evidence="1">Multi-pass membrane protein</topology>
    </subcellularLocation>
</comment>
<dbReference type="GO" id="GO:0005886">
    <property type="term" value="C:plasma membrane"/>
    <property type="evidence" value="ECO:0007669"/>
    <property type="project" value="UniProtKB-SubCell"/>
</dbReference>
<dbReference type="GeneID" id="8778683"/>
<gene>
    <name evidence="7" type="ordered locus">Ferp_1171</name>
</gene>
<dbReference type="STRING" id="589924.Ferp_1171"/>
<dbReference type="AlphaFoldDB" id="D3RXW6"/>
<dbReference type="eggNOG" id="arCOG01274">
    <property type="taxonomic scope" value="Archaea"/>
</dbReference>
<evidence type="ECO:0000313" key="8">
    <source>
        <dbReference type="Proteomes" id="UP000002613"/>
    </source>
</evidence>
<dbReference type="Proteomes" id="UP000002613">
    <property type="component" value="Chromosome"/>
</dbReference>
<protein>
    <submittedName>
        <fullName evidence="7">Inner-membrane translocator</fullName>
    </submittedName>
</protein>
<name>D3RXW6_FERPA</name>
<dbReference type="KEGG" id="fpl:Ferp_1171"/>
<reference evidence="7 8" key="2">
    <citation type="journal article" date="2011" name="Stand. Genomic Sci.">
        <title>Complete genome sequence of Ferroglobus placidus AEDII12DO.</title>
        <authorList>
            <person name="Anderson I."/>
            <person name="Risso C."/>
            <person name="Holmes D."/>
            <person name="Lucas S."/>
            <person name="Copeland A."/>
            <person name="Lapidus A."/>
            <person name="Cheng J.F."/>
            <person name="Bruce D."/>
            <person name="Goodwin L."/>
            <person name="Pitluck S."/>
            <person name="Saunders E."/>
            <person name="Brettin T."/>
            <person name="Detter J.C."/>
            <person name="Han C."/>
            <person name="Tapia R."/>
            <person name="Larimer F."/>
            <person name="Land M."/>
            <person name="Hauser L."/>
            <person name="Woyke T."/>
            <person name="Lovley D."/>
            <person name="Kyrpides N."/>
            <person name="Ivanova N."/>
        </authorList>
    </citation>
    <scope>NUCLEOTIDE SEQUENCE [LARGE SCALE GENOMIC DNA]</scope>
    <source>
        <strain evidence="8">DSM 10642 / AEDII12DO</strain>
    </source>
</reference>
<evidence type="ECO:0000256" key="3">
    <source>
        <dbReference type="ARBA" id="ARBA00022692"/>
    </source>
</evidence>
<dbReference type="RefSeq" id="WP_012965672.1">
    <property type="nucleotide sequence ID" value="NC_013849.1"/>
</dbReference>
<feature type="transmembrane region" description="Helical" evidence="6">
    <location>
        <begin position="200"/>
        <end position="218"/>
    </location>
</feature>
<feature type="transmembrane region" description="Helical" evidence="6">
    <location>
        <begin position="238"/>
        <end position="262"/>
    </location>
</feature>
<keyword evidence="8" id="KW-1185">Reference proteome</keyword>
<proteinExistence type="predicted"/>
<feature type="transmembrane region" description="Helical" evidence="6">
    <location>
        <begin position="84"/>
        <end position="103"/>
    </location>
</feature>
<dbReference type="InterPro" id="IPR043428">
    <property type="entry name" value="LivM-like"/>
</dbReference>
<dbReference type="CDD" id="cd06581">
    <property type="entry name" value="TM_PBP1_LivM_like"/>
    <property type="match status" value="1"/>
</dbReference>